<evidence type="ECO:0000256" key="2">
    <source>
        <dbReference type="ARBA" id="ARBA00022622"/>
    </source>
</evidence>
<evidence type="ECO:0000259" key="6">
    <source>
        <dbReference type="SMART" id="SM00768"/>
    </source>
</evidence>
<evidence type="ECO:0000313" key="7">
    <source>
        <dbReference type="EMBL" id="CAL1353444.1"/>
    </source>
</evidence>
<dbReference type="SMART" id="SM00768">
    <property type="entry name" value="X8"/>
    <property type="match status" value="2"/>
</dbReference>
<keyword evidence="2" id="KW-0336">GPI-anchor</keyword>
<keyword evidence="3 5" id="KW-0732">Signal</keyword>
<keyword evidence="2" id="KW-0472">Membrane</keyword>
<dbReference type="GO" id="GO:0005886">
    <property type="term" value="C:plasma membrane"/>
    <property type="evidence" value="ECO:0007669"/>
    <property type="project" value="UniProtKB-SubCell"/>
</dbReference>
<dbReference type="PANTHER" id="PTHR31044">
    <property type="entry name" value="BETA-1,3 GLUCANASE"/>
    <property type="match status" value="1"/>
</dbReference>
<dbReference type="GO" id="GO:0098552">
    <property type="term" value="C:side of membrane"/>
    <property type="evidence" value="ECO:0007669"/>
    <property type="project" value="UniProtKB-KW"/>
</dbReference>
<comment type="subcellular location">
    <subcellularLocation>
        <location evidence="1">Cell membrane</location>
        <topology evidence="1">Lipid-anchor</topology>
        <topology evidence="1">GPI-anchor</topology>
    </subcellularLocation>
</comment>
<sequence>MKAFHIAFFISIVALQSLNLANAQNRQRWCIPKPGVTDSMLIENIKFACDQPNMDCTPIQPGGGCPQDLTSRAAYAMNLYYQDHGEVWDCDFSNTATLTDVDPSTATCKFISKLTPARLSWCVPKPGTPVEQLKSNIDYVCSQPKMDCGPIQLGGECYDPNTAASHAAFAMNLYYQSHGNKWDCDFSNSAVITNQDPSYGGCKYVARAVTPA</sequence>
<evidence type="ECO:0000256" key="5">
    <source>
        <dbReference type="SAM" id="SignalP"/>
    </source>
</evidence>
<name>A0AAV2CBR9_9ROSI</name>
<protein>
    <recommendedName>
        <fullName evidence="6">X8 domain-containing protein</fullName>
    </recommendedName>
</protein>
<dbReference type="FunFam" id="1.20.58.1040:FF:000003">
    <property type="entry name" value="glucan endo-1,3-beta-glucosidase 7"/>
    <property type="match status" value="1"/>
</dbReference>
<feature type="domain" description="X8" evidence="6">
    <location>
        <begin position="28"/>
        <end position="110"/>
    </location>
</feature>
<evidence type="ECO:0000256" key="1">
    <source>
        <dbReference type="ARBA" id="ARBA00004609"/>
    </source>
</evidence>
<accession>A0AAV2CBR9</accession>
<dbReference type="Pfam" id="PF07983">
    <property type="entry name" value="X8"/>
    <property type="match status" value="2"/>
</dbReference>
<keyword evidence="2" id="KW-0325">Glycoprotein</keyword>
<dbReference type="AlphaFoldDB" id="A0AAV2CBR9"/>
<proteinExistence type="predicted"/>
<keyword evidence="2" id="KW-0449">Lipoprotein</keyword>
<feature type="domain" description="X8" evidence="6">
    <location>
        <begin position="120"/>
        <end position="204"/>
    </location>
</feature>
<keyword evidence="8" id="KW-1185">Reference proteome</keyword>
<feature type="signal peptide" evidence="5">
    <location>
        <begin position="1"/>
        <end position="23"/>
    </location>
</feature>
<evidence type="ECO:0000256" key="4">
    <source>
        <dbReference type="ARBA" id="ARBA00023157"/>
    </source>
</evidence>
<gene>
    <name evidence="7" type="ORF">LTRI10_LOCUS1345</name>
</gene>
<dbReference type="GO" id="GO:0009506">
    <property type="term" value="C:plasmodesma"/>
    <property type="evidence" value="ECO:0007669"/>
    <property type="project" value="UniProtKB-ARBA"/>
</dbReference>
<dbReference type="PANTHER" id="PTHR31044:SF121">
    <property type="entry name" value="X8 DOMAIN-CONTAINING PROTEIN"/>
    <property type="match status" value="1"/>
</dbReference>
<dbReference type="InterPro" id="IPR012946">
    <property type="entry name" value="X8"/>
</dbReference>
<dbReference type="Proteomes" id="UP001497516">
    <property type="component" value="Chromosome 1"/>
</dbReference>
<organism evidence="7 8">
    <name type="scientific">Linum trigynum</name>
    <dbReference type="NCBI Taxonomy" id="586398"/>
    <lineage>
        <taxon>Eukaryota</taxon>
        <taxon>Viridiplantae</taxon>
        <taxon>Streptophyta</taxon>
        <taxon>Embryophyta</taxon>
        <taxon>Tracheophyta</taxon>
        <taxon>Spermatophyta</taxon>
        <taxon>Magnoliopsida</taxon>
        <taxon>eudicotyledons</taxon>
        <taxon>Gunneridae</taxon>
        <taxon>Pentapetalae</taxon>
        <taxon>rosids</taxon>
        <taxon>fabids</taxon>
        <taxon>Malpighiales</taxon>
        <taxon>Linaceae</taxon>
        <taxon>Linum</taxon>
    </lineage>
</organism>
<feature type="chain" id="PRO_5043516874" description="X8 domain-containing protein" evidence="5">
    <location>
        <begin position="24"/>
        <end position="212"/>
    </location>
</feature>
<reference evidence="7 8" key="1">
    <citation type="submission" date="2024-04" db="EMBL/GenBank/DDBJ databases">
        <authorList>
            <person name="Fracassetti M."/>
        </authorList>
    </citation>
    <scope>NUCLEOTIDE SEQUENCE [LARGE SCALE GENOMIC DNA]</scope>
</reference>
<evidence type="ECO:0000256" key="3">
    <source>
        <dbReference type="ARBA" id="ARBA00022729"/>
    </source>
</evidence>
<evidence type="ECO:0000313" key="8">
    <source>
        <dbReference type="Proteomes" id="UP001497516"/>
    </source>
</evidence>
<dbReference type="EMBL" id="OZ034813">
    <property type="protein sequence ID" value="CAL1353444.1"/>
    <property type="molecule type" value="Genomic_DNA"/>
</dbReference>
<keyword evidence="4" id="KW-1015">Disulfide bond</keyword>
<dbReference type="Gene3D" id="1.20.58.1040">
    <property type="match status" value="2"/>
</dbReference>
<dbReference type="InterPro" id="IPR044788">
    <property type="entry name" value="X8_dom_prot"/>
</dbReference>